<dbReference type="AlphaFoldDB" id="A0A202B2P8"/>
<sequence>MQMSDAELAVTASSRQPRDLRHELAADASQFGFFQAARILGLSGARRPGARRGRLPERLRFRTLASLSFPASELTGYKPGTEEGDAADEMTISFLGLTGPSGALPTAYTELLLERRLRHRDDTMHAFFDLFSHRAASLFFEGWCKYRSWIHFEAGERDGFTRNLLDLGGVGLSQLRQQMGPGAELDERMFVYYAGLLSQKPLSAQSLLTLVEGFFGVDATLEQFVGQWLQVPESEQSQLGMDGCELGLSAFAGERIWDRQTKLKLRLGPLRREQFNALQPHAAGAQALRALMKFALGHGLAAEVCLVLDQRDVQPAVLGSATLSLGGDSWMGRPAGHPDDMRYTLLD</sequence>
<dbReference type="Pfam" id="PF06996">
    <property type="entry name" value="T6SS_TssG"/>
    <property type="match status" value="1"/>
</dbReference>
<dbReference type="NCBIfam" id="TIGR03347">
    <property type="entry name" value="VI_chp_1"/>
    <property type="match status" value="1"/>
</dbReference>
<dbReference type="PANTHER" id="PTHR35564">
    <property type="match status" value="1"/>
</dbReference>
<comment type="caution">
    <text evidence="1">The sequence shown here is derived from an EMBL/GenBank/DDBJ whole genome shotgun (WGS) entry which is preliminary data.</text>
</comment>
<evidence type="ECO:0000313" key="2">
    <source>
        <dbReference type="Proteomes" id="UP000196342"/>
    </source>
</evidence>
<protein>
    <submittedName>
        <fullName evidence="1">Type VI secretion protein</fullName>
    </submittedName>
</protein>
<proteinExistence type="predicted"/>
<organism evidence="1 2">
    <name type="scientific">Chromobacterium violaceum</name>
    <dbReference type="NCBI Taxonomy" id="536"/>
    <lineage>
        <taxon>Bacteria</taxon>
        <taxon>Pseudomonadati</taxon>
        <taxon>Pseudomonadota</taxon>
        <taxon>Betaproteobacteria</taxon>
        <taxon>Neisseriales</taxon>
        <taxon>Chromobacteriaceae</taxon>
        <taxon>Chromobacterium</taxon>
    </lineage>
</organism>
<gene>
    <name evidence="1" type="ORF">CBW21_21650</name>
</gene>
<dbReference type="PANTHER" id="PTHR35564:SF4">
    <property type="entry name" value="CYTOPLASMIC PROTEIN"/>
    <property type="match status" value="1"/>
</dbReference>
<dbReference type="Proteomes" id="UP000196342">
    <property type="component" value="Unassembled WGS sequence"/>
</dbReference>
<keyword evidence="2" id="KW-1185">Reference proteome</keyword>
<evidence type="ECO:0000313" key="1">
    <source>
        <dbReference type="EMBL" id="OVE45774.1"/>
    </source>
</evidence>
<name>A0A202B2P8_CHRVL</name>
<dbReference type="InterPro" id="IPR010732">
    <property type="entry name" value="T6SS_TssG-like"/>
</dbReference>
<dbReference type="EMBL" id="NHOO01000028">
    <property type="protein sequence ID" value="OVE45774.1"/>
    <property type="molecule type" value="Genomic_DNA"/>
</dbReference>
<accession>A0A202B2P8</accession>
<reference evidence="1 2" key="1">
    <citation type="submission" date="2017-05" db="EMBL/GenBank/DDBJ databases">
        <title>Chromobacterium violaceum GHPS1 isolated from Hydrocarbon polluted soil in French Guiana display an awesome secondary metabolite arsenal and a battery of drug and heavy-metal-resistance and detoxification of xenobiotics proteins.</title>
        <authorList>
            <person name="Belbahri L."/>
        </authorList>
    </citation>
    <scope>NUCLEOTIDE SEQUENCE [LARGE SCALE GENOMIC DNA]</scope>
    <source>
        <strain evidence="1 2">GHPS1</strain>
    </source>
</reference>